<evidence type="ECO:0000256" key="2">
    <source>
        <dbReference type="ARBA" id="ARBA00001958"/>
    </source>
</evidence>
<proteinExistence type="inferred from homology"/>
<comment type="subunit">
    <text evidence="5">Homodimer.</text>
</comment>
<dbReference type="FunFam" id="1.20.970.10:FF:000002">
    <property type="entry name" value="Pyrimidine-nucleoside phosphorylase"/>
    <property type="match status" value="1"/>
</dbReference>
<sequence length="433" mass="46321">MRMVDLIEKKRDGKELTAEEINFIIEGYTKDQIPDYQVSAWTMAVFFRDMTDRERADLTMAMVNSGDTIDLSGIEGVKVDKHSTGGVGDTTTLVLAPLVAALDIPVAKMSGRGLGHTGGTIDKLEAIEGFHVELTKEQFVDQVNRHKVAVIGQSGNLTPADKKLYALRDVTGTVNSIPLIASSIMSKKIAAGSDAIVLDVKTGAGAFMKTAEDAKKLAHAMVQIGNNVGRKTMAVISDMSQPLGYAIGNALEIKEAIDTLQGNGPKDLEELCLALGRQMVFLANKAASLEEAEKMLKEVIHNGKALEKFKQFIASQGGDPSVVDHPEKLPQAAYRIEVPAKTDGTVAEIVADEIGTAAMLLGAGRATKDSIIDLAVGLMLNKKIGDSVKAGESLVTIHANRDQVADVMEKIYANIRIADHAVSPVLVHDIVTQ</sequence>
<dbReference type="EMBL" id="CP119317">
    <property type="protein sequence ID" value="WEK54145.1"/>
    <property type="molecule type" value="Genomic_DNA"/>
</dbReference>
<dbReference type="EC" id="2.4.2.2" evidence="6"/>
<dbReference type="NCBIfam" id="NF004490">
    <property type="entry name" value="PRK05820.1"/>
    <property type="match status" value="1"/>
</dbReference>
<keyword evidence="10" id="KW-0479">Metal-binding</keyword>
<dbReference type="SUPFAM" id="SSF54680">
    <property type="entry name" value="Pyrimidine nucleoside phosphorylase C-terminal domain"/>
    <property type="match status" value="1"/>
</dbReference>
<comment type="similarity">
    <text evidence="4">Belongs to the thymidine/pyrimidine-nucleoside phosphorylase family.</text>
</comment>
<evidence type="ECO:0000259" key="14">
    <source>
        <dbReference type="SMART" id="SM00941"/>
    </source>
</evidence>
<evidence type="ECO:0000256" key="11">
    <source>
        <dbReference type="ARBA" id="ARBA00022958"/>
    </source>
</evidence>
<dbReference type="SUPFAM" id="SSF47648">
    <property type="entry name" value="Nucleoside phosphorylase/phosphoribosyltransferase N-terminal domain"/>
    <property type="match status" value="1"/>
</dbReference>
<dbReference type="InterPro" id="IPR017459">
    <property type="entry name" value="Glycosyl_Trfase_fam3_N_dom"/>
</dbReference>
<reference evidence="15" key="1">
    <citation type="submission" date="2023-03" db="EMBL/GenBank/DDBJ databases">
        <title>Andean soil-derived lignocellulolytic bacterial consortium as a source of novel taxa and putative plastic-active enzymes.</title>
        <authorList>
            <person name="Diaz-Garcia L."/>
            <person name="Chuvochina M."/>
            <person name="Feuerriegel G."/>
            <person name="Bunk B."/>
            <person name="Sproer C."/>
            <person name="Streit W.R."/>
            <person name="Rodriguez L.M."/>
            <person name="Overmann J."/>
            <person name="Jimenez D.J."/>
        </authorList>
    </citation>
    <scope>NUCLEOTIDE SEQUENCE</scope>
    <source>
        <strain evidence="15">MAG 2441</strain>
    </source>
</reference>
<comment type="catalytic activity">
    <reaction evidence="1">
        <text>2'-deoxyuridine + phosphate = 2-deoxy-alpha-D-ribose 1-phosphate + uracil</text>
        <dbReference type="Rhea" id="RHEA:22824"/>
        <dbReference type="ChEBI" id="CHEBI:16450"/>
        <dbReference type="ChEBI" id="CHEBI:17568"/>
        <dbReference type="ChEBI" id="CHEBI:43474"/>
        <dbReference type="ChEBI" id="CHEBI:57259"/>
        <dbReference type="EC" id="2.4.2.2"/>
    </reaction>
</comment>
<dbReference type="InterPro" id="IPR000053">
    <property type="entry name" value="Thymidine/pyrmidine_PPase"/>
</dbReference>
<evidence type="ECO:0000256" key="4">
    <source>
        <dbReference type="ARBA" id="ARBA00006915"/>
    </source>
</evidence>
<dbReference type="InterPro" id="IPR036566">
    <property type="entry name" value="PYNP-like_C_sf"/>
</dbReference>
<evidence type="ECO:0000256" key="9">
    <source>
        <dbReference type="ARBA" id="ARBA00022679"/>
    </source>
</evidence>
<dbReference type="Pfam" id="PF07831">
    <property type="entry name" value="PYNP_C"/>
    <property type="match status" value="1"/>
</dbReference>
<dbReference type="PANTHER" id="PTHR10515:SF0">
    <property type="entry name" value="THYMIDINE PHOSPHORYLASE"/>
    <property type="match status" value="1"/>
</dbReference>
<keyword evidence="16" id="KW-1185">Reference proteome</keyword>
<dbReference type="Gene3D" id="3.40.1030.10">
    <property type="entry name" value="Nucleoside phosphorylase/phosphoribosyltransferase catalytic domain"/>
    <property type="match status" value="1"/>
</dbReference>
<dbReference type="Gene3D" id="1.20.970.10">
    <property type="entry name" value="Transferase, Pyrimidine Nucleoside Phosphorylase, Chain C"/>
    <property type="match status" value="1"/>
</dbReference>
<dbReference type="GO" id="GO:0006213">
    <property type="term" value="P:pyrimidine nucleoside metabolic process"/>
    <property type="evidence" value="ECO:0007669"/>
    <property type="project" value="InterPro"/>
</dbReference>
<dbReference type="GO" id="GO:0005829">
    <property type="term" value="C:cytosol"/>
    <property type="evidence" value="ECO:0007669"/>
    <property type="project" value="TreeGrafter"/>
</dbReference>
<comment type="cofactor">
    <cofactor evidence="2">
        <name>K(+)</name>
        <dbReference type="ChEBI" id="CHEBI:29103"/>
    </cofactor>
</comment>
<dbReference type="InterPro" id="IPR036320">
    <property type="entry name" value="Glycosyl_Trfase_fam3_N_dom_sf"/>
</dbReference>
<gene>
    <name evidence="15" type="ORF">P0Y55_16540</name>
</gene>
<evidence type="ECO:0000256" key="6">
    <source>
        <dbReference type="ARBA" id="ARBA00011889"/>
    </source>
</evidence>
<dbReference type="GO" id="GO:0046872">
    <property type="term" value="F:metal ion binding"/>
    <property type="evidence" value="ECO:0007669"/>
    <property type="project" value="UniProtKB-KW"/>
</dbReference>
<dbReference type="Gene3D" id="3.90.1170.30">
    <property type="entry name" value="Pyrimidine nucleoside phosphorylase-like, C-terminal domain"/>
    <property type="match status" value="1"/>
</dbReference>
<evidence type="ECO:0000256" key="7">
    <source>
        <dbReference type="ARBA" id="ARBA00014680"/>
    </source>
</evidence>
<dbReference type="AlphaFoldDB" id="A0AA95JFT3"/>
<evidence type="ECO:0000256" key="8">
    <source>
        <dbReference type="ARBA" id="ARBA00022676"/>
    </source>
</evidence>
<dbReference type="Proteomes" id="UP001178662">
    <property type="component" value="Chromosome"/>
</dbReference>
<comment type="catalytic activity">
    <reaction evidence="13">
        <text>thymidine + phosphate = 2-deoxy-alpha-D-ribose 1-phosphate + thymine</text>
        <dbReference type="Rhea" id="RHEA:16037"/>
        <dbReference type="ChEBI" id="CHEBI:17748"/>
        <dbReference type="ChEBI" id="CHEBI:17821"/>
        <dbReference type="ChEBI" id="CHEBI:43474"/>
        <dbReference type="ChEBI" id="CHEBI:57259"/>
        <dbReference type="EC" id="2.4.2.2"/>
    </reaction>
</comment>
<feature type="domain" description="Pyrimidine nucleoside phosphorylase C-terminal" evidence="14">
    <location>
        <begin position="345"/>
        <end position="418"/>
    </location>
</feature>
<evidence type="ECO:0000256" key="3">
    <source>
        <dbReference type="ARBA" id="ARBA00003877"/>
    </source>
</evidence>
<dbReference type="PANTHER" id="PTHR10515">
    <property type="entry name" value="THYMIDINE PHOSPHORYLASE"/>
    <property type="match status" value="1"/>
</dbReference>
<evidence type="ECO:0000256" key="13">
    <source>
        <dbReference type="ARBA" id="ARBA00048525"/>
    </source>
</evidence>
<dbReference type="FunFam" id="3.40.1030.10:FF:000003">
    <property type="entry name" value="Pyrimidine-nucleoside phosphorylase"/>
    <property type="match status" value="1"/>
</dbReference>
<dbReference type="InterPro" id="IPR013102">
    <property type="entry name" value="PYNP_C"/>
</dbReference>
<evidence type="ECO:0000256" key="1">
    <source>
        <dbReference type="ARBA" id="ARBA00001066"/>
    </source>
</evidence>
<protein>
    <recommendedName>
        <fullName evidence="7">Pyrimidine-nucleoside phosphorylase</fullName>
        <ecNumber evidence="6">2.4.2.2</ecNumber>
    </recommendedName>
</protein>
<dbReference type="GO" id="GO:0004645">
    <property type="term" value="F:1,4-alpha-oligoglucan phosphorylase activity"/>
    <property type="evidence" value="ECO:0007669"/>
    <property type="project" value="InterPro"/>
</dbReference>
<dbReference type="PIRSF" id="PIRSF000478">
    <property type="entry name" value="TP_PyNP"/>
    <property type="match status" value="1"/>
</dbReference>
<dbReference type="InterPro" id="IPR018090">
    <property type="entry name" value="Pyrmidine_PPas_bac/euk"/>
</dbReference>
<dbReference type="SMART" id="SM00941">
    <property type="entry name" value="PYNP_C"/>
    <property type="match status" value="1"/>
</dbReference>
<dbReference type="Pfam" id="PF02885">
    <property type="entry name" value="Glycos_trans_3N"/>
    <property type="match status" value="1"/>
</dbReference>
<evidence type="ECO:0000313" key="16">
    <source>
        <dbReference type="Proteomes" id="UP001178662"/>
    </source>
</evidence>
<comment type="catalytic activity">
    <reaction evidence="12">
        <text>uridine + phosphate = alpha-D-ribose 1-phosphate + uracil</text>
        <dbReference type="Rhea" id="RHEA:24388"/>
        <dbReference type="ChEBI" id="CHEBI:16704"/>
        <dbReference type="ChEBI" id="CHEBI:17568"/>
        <dbReference type="ChEBI" id="CHEBI:43474"/>
        <dbReference type="ChEBI" id="CHEBI:57720"/>
        <dbReference type="EC" id="2.4.2.2"/>
    </reaction>
</comment>
<keyword evidence="9 15" id="KW-0808">Transferase</keyword>
<dbReference type="NCBIfam" id="NF004747">
    <property type="entry name" value="PRK06078.1"/>
    <property type="match status" value="1"/>
</dbReference>
<dbReference type="PROSITE" id="PS00647">
    <property type="entry name" value="THYMID_PHOSPHORYLASE"/>
    <property type="match status" value="1"/>
</dbReference>
<dbReference type="SUPFAM" id="SSF52418">
    <property type="entry name" value="Nucleoside phosphorylase/phosphoribosyltransferase catalytic domain"/>
    <property type="match status" value="1"/>
</dbReference>
<organism evidence="15 16">
    <name type="scientific">Candidatus Cohnella colombiensis</name>
    <dbReference type="NCBI Taxonomy" id="3121368"/>
    <lineage>
        <taxon>Bacteria</taxon>
        <taxon>Bacillati</taxon>
        <taxon>Bacillota</taxon>
        <taxon>Bacilli</taxon>
        <taxon>Bacillales</taxon>
        <taxon>Paenibacillaceae</taxon>
        <taxon>Cohnella</taxon>
    </lineage>
</organism>
<dbReference type="InterPro" id="IPR000312">
    <property type="entry name" value="Glycosyl_Trfase_fam3"/>
</dbReference>
<dbReference type="InterPro" id="IPR035902">
    <property type="entry name" value="Nuc_phospho_transferase"/>
</dbReference>
<evidence type="ECO:0000256" key="5">
    <source>
        <dbReference type="ARBA" id="ARBA00011738"/>
    </source>
</evidence>
<dbReference type="InterPro" id="IPR017872">
    <property type="entry name" value="Pyrmidine_PPase_CS"/>
</dbReference>
<keyword evidence="11" id="KW-0630">Potassium</keyword>
<name>A0AA95JFT3_9BACL</name>
<dbReference type="NCBIfam" id="TIGR02644">
    <property type="entry name" value="Y_phosphoryl"/>
    <property type="match status" value="1"/>
</dbReference>
<evidence type="ECO:0000256" key="10">
    <source>
        <dbReference type="ARBA" id="ARBA00022723"/>
    </source>
</evidence>
<evidence type="ECO:0000313" key="15">
    <source>
        <dbReference type="EMBL" id="WEK54145.1"/>
    </source>
</evidence>
<keyword evidence="8 15" id="KW-0328">Glycosyltransferase</keyword>
<dbReference type="GO" id="GO:0006206">
    <property type="term" value="P:pyrimidine nucleobase metabolic process"/>
    <property type="evidence" value="ECO:0007669"/>
    <property type="project" value="InterPro"/>
</dbReference>
<accession>A0AA95JFT3</accession>
<dbReference type="GO" id="GO:0009032">
    <property type="term" value="F:thymidine phosphorylase activity"/>
    <property type="evidence" value="ECO:0007669"/>
    <property type="project" value="TreeGrafter"/>
</dbReference>
<evidence type="ECO:0000256" key="12">
    <source>
        <dbReference type="ARBA" id="ARBA00048453"/>
    </source>
</evidence>
<comment type="function">
    <text evidence="3">Catalyzes phosphorolysis of the pyrimidine nucleosides uridine, thymidine and 2'-deoxyuridine with the formation of the corresponding pyrimidine base and ribose-1-phosphate.</text>
</comment>
<dbReference type="Pfam" id="PF00591">
    <property type="entry name" value="Glycos_transf_3"/>
    <property type="match status" value="1"/>
</dbReference>